<evidence type="ECO:0000313" key="2">
    <source>
        <dbReference type="Proteomes" id="UP000736787"/>
    </source>
</evidence>
<organism evidence="1 2">
    <name type="scientific">Phytophthora cactorum</name>
    <dbReference type="NCBI Taxonomy" id="29920"/>
    <lineage>
        <taxon>Eukaryota</taxon>
        <taxon>Sar</taxon>
        <taxon>Stramenopiles</taxon>
        <taxon>Oomycota</taxon>
        <taxon>Peronosporomycetes</taxon>
        <taxon>Peronosporales</taxon>
        <taxon>Peronosporaceae</taxon>
        <taxon>Phytophthora</taxon>
    </lineage>
</organism>
<evidence type="ECO:0000313" key="1">
    <source>
        <dbReference type="EMBL" id="KAG2901579.1"/>
    </source>
</evidence>
<accession>A0A8T1BDW5</accession>
<sequence>MHANVYDFSLYWDRKQGSEASSGTEEERPSTTL</sequence>
<dbReference type="EMBL" id="RCMK01001117">
    <property type="protein sequence ID" value="KAG2901579.1"/>
    <property type="molecule type" value="Genomic_DNA"/>
</dbReference>
<gene>
    <name evidence="1" type="ORF">PC117_g21686</name>
</gene>
<comment type="caution">
    <text evidence="1">The sequence shown here is derived from an EMBL/GenBank/DDBJ whole genome shotgun (WGS) entry which is preliminary data.</text>
</comment>
<name>A0A8T1BDW5_9STRA</name>
<protein>
    <submittedName>
        <fullName evidence="1">Uncharacterized protein</fullName>
    </submittedName>
</protein>
<dbReference type="Proteomes" id="UP000736787">
    <property type="component" value="Unassembled WGS sequence"/>
</dbReference>
<proteinExistence type="predicted"/>
<dbReference type="AlphaFoldDB" id="A0A8T1BDW5"/>
<reference evidence="1" key="1">
    <citation type="submission" date="2018-10" db="EMBL/GenBank/DDBJ databases">
        <title>Effector identification in a new, highly contiguous assembly of the strawberry crown rot pathogen Phytophthora cactorum.</title>
        <authorList>
            <person name="Armitage A.D."/>
            <person name="Nellist C.F."/>
            <person name="Bates H."/>
            <person name="Vickerstaff R.J."/>
            <person name="Harrison R.J."/>
        </authorList>
    </citation>
    <scope>NUCLEOTIDE SEQUENCE</scope>
    <source>
        <strain evidence="1">4040</strain>
    </source>
</reference>